<evidence type="ECO:0000313" key="2">
    <source>
        <dbReference type="EMBL" id="CAK9325836.1"/>
    </source>
</evidence>
<feature type="transmembrane region" description="Helical" evidence="1">
    <location>
        <begin position="28"/>
        <end position="49"/>
    </location>
</feature>
<proteinExistence type="predicted"/>
<organism evidence="2 3">
    <name type="scientific">Citrullus colocynthis</name>
    <name type="common">colocynth</name>
    <dbReference type="NCBI Taxonomy" id="252529"/>
    <lineage>
        <taxon>Eukaryota</taxon>
        <taxon>Viridiplantae</taxon>
        <taxon>Streptophyta</taxon>
        <taxon>Embryophyta</taxon>
        <taxon>Tracheophyta</taxon>
        <taxon>Spermatophyta</taxon>
        <taxon>Magnoliopsida</taxon>
        <taxon>eudicotyledons</taxon>
        <taxon>Gunneridae</taxon>
        <taxon>Pentapetalae</taxon>
        <taxon>rosids</taxon>
        <taxon>fabids</taxon>
        <taxon>Cucurbitales</taxon>
        <taxon>Cucurbitaceae</taxon>
        <taxon>Benincaseae</taxon>
        <taxon>Citrullus</taxon>
    </lineage>
</organism>
<dbReference type="EMBL" id="OZ021741">
    <property type="protein sequence ID" value="CAK9325836.1"/>
    <property type="molecule type" value="Genomic_DNA"/>
</dbReference>
<accession>A0ABP0Z3E2</accession>
<reference evidence="2 3" key="1">
    <citation type="submission" date="2024-03" db="EMBL/GenBank/DDBJ databases">
        <authorList>
            <person name="Gkanogiannis A."/>
            <person name="Becerra Lopez-Lavalle L."/>
        </authorList>
    </citation>
    <scope>NUCLEOTIDE SEQUENCE [LARGE SCALE GENOMIC DNA]</scope>
</reference>
<gene>
    <name evidence="2" type="ORF">CITCOLO1_LOCUS18109</name>
</gene>
<keyword evidence="1" id="KW-1133">Transmembrane helix</keyword>
<protein>
    <submittedName>
        <fullName evidence="2">Uncharacterized protein</fullName>
    </submittedName>
</protein>
<dbReference type="Proteomes" id="UP001642487">
    <property type="component" value="Chromosome 7"/>
</dbReference>
<evidence type="ECO:0000256" key="1">
    <source>
        <dbReference type="SAM" id="Phobius"/>
    </source>
</evidence>
<sequence length="83" mass="8933">MRQSLPGSEAEATTFLWSFLGVGLDSNFPHHSFFVAFGSFSSTLLIGFFQRFLLLPIEGAIIDAKFGVGNNGSTSGTRDEVAD</sequence>
<keyword evidence="3" id="KW-1185">Reference proteome</keyword>
<name>A0ABP0Z3E2_9ROSI</name>
<keyword evidence="1" id="KW-0472">Membrane</keyword>
<evidence type="ECO:0000313" key="3">
    <source>
        <dbReference type="Proteomes" id="UP001642487"/>
    </source>
</evidence>
<keyword evidence="1" id="KW-0812">Transmembrane</keyword>